<dbReference type="Proteomes" id="UP000229314">
    <property type="component" value="Chromosome"/>
</dbReference>
<evidence type="ECO:0000259" key="1">
    <source>
        <dbReference type="Pfam" id="PF09565"/>
    </source>
</evidence>
<dbReference type="AlphaFoldDB" id="A0A2D2C3C7"/>
<dbReference type="CDD" id="cd09117">
    <property type="entry name" value="PLDc_Bfil_DEXD_like"/>
    <property type="match status" value="1"/>
</dbReference>
<dbReference type="Gene3D" id="3.30.870.10">
    <property type="entry name" value="Endonuclease Chain A"/>
    <property type="match status" value="1"/>
</dbReference>
<proteinExistence type="predicted"/>
<reference evidence="2 3" key="1">
    <citation type="submission" date="2017-10" db="EMBL/GenBank/DDBJ databases">
        <title>Complete genome sequence of Paracoccus yeei TT13 isolated from human skin.</title>
        <authorList>
            <person name="Lee K."/>
            <person name="Lim J.Y."/>
            <person name="Hwang I."/>
        </authorList>
    </citation>
    <scope>NUCLEOTIDE SEQUENCE [LARGE SCALE GENOMIC DNA]</scope>
    <source>
        <strain evidence="2 3">TT13</strain>
    </source>
</reference>
<evidence type="ECO:0000313" key="3">
    <source>
        <dbReference type="Proteomes" id="UP000229314"/>
    </source>
</evidence>
<dbReference type="RefSeq" id="WP_099649672.1">
    <property type="nucleotide sequence ID" value="NZ_CAJGAB010000012.1"/>
</dbReference>
<keyword evidence="2" id="KW-0255">Endonuclease</keyword>
<dbReference type="GO" id="GO:0004519">
    <property type="term" value="F:endonuclease activity"/>
    <property type="evidence" value="ECO:0007669"/>
    <property type="project" value="UniProtKB-KW"/>
</dbReference>
<dbReference type="GeneID" id="78899000"/>
<keyword evidence="2" id="KW-0378">Hydrolase</keyword>
<dbReference type="EMBL" id="CP024422">
    <property type="protein sequence ID" value="ATQ57015.1"/>
    <property type="molecule type" value="Genomic_DNA"/>
</dbReference>
<organism evidence="2 3">
    <name type="scientific">Paracoccus yeei</name>
    <dbReference type="NCBI Taxonomy" id="147645"/>
    <lineage>
        <taxon>Bacteria</taxon>
        <taxon>Pseudomonadati</taxon>
        <taxon>Pseudomonadota</taxon>
        <taxon>Alphaproteobacteria</taxon>
        <taxon>Rhodobacterales</taxon>
        <taxon>Paracoccaceae</taxon>
        <taxon>Paracoccus</taxon>
    </lineage>
</organism>
<accession>A0A2D2C3C7</accession>
<dbReference type="InterPro" id="IPR019065">
    <property type="entry name" value="RE_NgoFVII_N"/>
</dbReference>
<evidence type="ECO:0000313" key="2">
    <source>
        <dbReference type="EMBL" id="ATQ57015.1"/>
    </source>
</evidence>
<sequence>MLIVQNAAEPARLRNALVDMVAAGAIDIRAASAYVTLGGANILLSAVANAVGPAAFAAMPKTLVTSFDFGLTEPQALQHWRGLANATVLVSGAQRLAQGSLMPQCAFHPKLYVFGTDLQTCSTLVGSANLTSRGFSVNTEAAWAQQGVARADADEAFEKARFETTALTDDLLAAYTALRQAQPPPPEIEQEAQPVAAPAPVAGAALPLLRVAIETGAINPADYAAMWVHGEALQGGSSNQLELPRGGHRFFGFVFNQYDYPHNLLIGEPVLRSGARIWNDRRLTWHGNNKMERMNLPTVAQGGFSYADTAVMFRRLTDGSFELIVTPWESDLARSWRQASAQRQTLFRLGTVATNRVVGLL</sequence>
<keyword evidence="2" id="KW-0540">Nuclease</keyword>
<protein>
    <submittedName>
        <fullName evidence="2">NgoFVII family restriction endonuclease</fullName>
    </submittedName>
</protein>
<dbReference type="Pfam" id="PF09565">
    <property type="entry name" value="RE_NgoFVII"/>
    <property type="match status" value="1"/>
</dbReference>
<feature type="domain" description="Restriction endonuclease type II NgoFVII N-terminal" evidence="1">
    <location>
        <begin position="100"/>
        <end position="142"/>
    </location>
</feature>
<name>A0A2D2C3C7_9RHOB</name>
<gene>
    <name evidence="2" type="ORF">PYTT13_15230</name>
</gene>